<evidence type="ECO:0000256" key="2">
    <source>
        <dbReference type="ARBA" id="ARBA00023125"/>
    </source>
</evidence>
<evidence type="ECO:0000256" key="3">
    <source>
        <dbReference type="ARBA" id="ARBA00023163"/>
    </source>
</evidence>
<evidence type="ECO:0000256" key="5">
    <source>
        <dbReference type="RuleBase" id="RU003516"/>
    </source>
</evidence>
<protein>
    <submittedName>
        <fullName evidence="8">Putative mating type 1-1-1 protein</fullName>
    </submittedName>
</protein>
<reference evidence="8" key="1">
    <citation type="journal article" date="2016" name="Fungal Genet. Biol.">
        <title>Genetic basis for high population diversity in Protea-associated Knoxdaviesia.</title>
        <authorList>
            <person name="Aylward J."/>
            <person name="Steenkamp E.T."/>
            <person name="Dreyer L.L."/>
            <person name="Roets F."/>
            <person name="Wingfield M.J."/>
            <person name="Wingfield B.D."/>
        </authorList>
    </citation>
    <scope>NUCLEOTIDE SEQUENCE</scope>
    <source>
        <strain evidence="8">CMW40882</strain>
    </source>
</reference>
<keyword evidence="4 5" id="KW-0539">Nucleus</keyword>
<feature type="compositionally biased region" description="Polar residues" evidence="6">
    <location>
        <begin position="22"/>
        <end position="47"/>
    </location>
</feature>
<dbReference type="PROSITE" id="PS51325">
    <property type="entry name" value="ALPHA_BOX"/>
    <property type="match status" value="1"/>
</dbReference>
<feature type="compositionally biased region" description="Basic and acidic residues" evidence="6">
    <location>
        <begin position="298"/>
        <end position="321"/>
    </location>
</feature>
<dbReference type="GO" id="GO:0008301">
    <property type="term" value="F:DNA binding, bending"/>
    <property type="evidence" value="ECO:0007669"/>
    <property type="project" value="InterPro"/>
</dbReference>
<name>A0A1J0CYF7_9PEZI</name>
<dbReference type="InterPro" id="IPR006856">
    <property type="entry name" value="MATalpha_HMGbox"/>
</dbReference>
<evidence type="ECO:0000256" key="1">
    <source>
        <dbReference type="ARBA" id="ARBA00023015"/>
    </source>
</evidence>
<feature type="region of interest" description="Disordered" evidence="6">
    <location>
        <begin position="12"/>
        <end position="47"/>
    </location>
</feature>
<keyword evidence="2 5" id="KW-0238">DNA-binding</keyword>
<evidence type="ECO:0000313" key="8">
    <source>
        <dbReference type="EMBL" id="APB91650.1"/>
    </source>
</evidence>
<evidence type="ECO:0000256" key="6">
    <source>
        <dbReference type="SAM" id="MobiDB-lite"/>
    </source>
</evidence>
<comment type="similarity">
    <text evidence="5">Belongs to the MATALPHA1 family.</text>
</comment>
<feature type="compositionally biased region" description="Low complexity" evidence="6">
    <location>
        <begin position="322"/>
        <end position="334"/>
    </location>
</feature>
<feature type="domain" description="Alpha box" evidence="7">
    <location>
        <begin position="54"/>
        <end position="109"/>
    </location>
</feature>
<feature type="region of interest" description="Disordered" evidence="6">
    <location>
        <begin position="298"/>
        <end position="360"/>
    </location>
</feature>
<keyword evidence="3 5" id="KW-0804">Transcription</keyword>
<evidence type="ECO:0000259" key="7">
    <source>
        <dbReference type="PROSITE" id="PS51325"/>
    </source>
</evidence>
<gene>
    <name evidence="8" type="primary">MAT1-1-1</name>
</gene>
<dbReference type="GO" id="GO:0045895">
    <property type="term" value="P:positive regulation of mating-type specific transcription, DNA-templated"/>
    <property type="evidence" value="ECO:0007669"/>
    <property type="project" value="InterPro"/>
</dbReference>
<sequence length="401" mass="44259">MASSSDITEFMNTIGAEDPGPSSANPSGQIDNPASNNTLITTSPKNESAVTEKKTMRPLNAFIAYRSYYKGIFKGYKQKIISGYLTDMWKADPYHCKWALVAKVYSFIRDEVGKDSAQLSTFLTVVCPIMGFPSPGLYFQKLGLFHHMGEEGDIVLGQDKATLDAYMKSLEDMSCPLNDIDLLRECINKGYLSAHTGTLMEKLEAKSNSLMVTTAQPLVETQAPPPVTQASSPDTEQTMYLKKVEFVNSLRADPVKTAAGLFGISEEDRLFQIGVDVVMYSADPDNYLSLHYAEHESTFDHSQSHHSHHSQDDASDSRQDPDTSSSSASPESNPGMMSDPFMFEGVVDSPPEDPQPTPTQVALRQVDLQVPEFGLYNISGLDGLTENFFDSAFNNSSWFFH</sequence>
<accession>A0A1J0CYF7</accession>
<evidence type="ECO:0000256" key="4">
    <source>
        <dbReference type="ARBA" id="ARBA00023242"/>
    </source>
</evidence>
<proteinExistence type="inferred from homology"/>
<keyword evidence="1 5" id="KW-0805">Transcription regulation</keyword>
<dbReference type="Pfam" id="PF04769">
    <property type="entry name" value="MATalpha_HMGbox"/>
    <property type="match status" value="1"/>
</dbReference>
<comment type="subcellular location">
    <subcellularLocation>
        <location evidence="5">Nucleus</location>
    </subcellularLocation>
</comment>
<organism evidence="8">
    <name type="scientific">Knoxdaviesia proteae</name>
    <dbReference type="NCBI Taxonomy" id="1215355"/>
    <lineage>
        <taxon>Eukaryota</taxon>
        <taxon>Fungi</taxon>
        <taxon>Dikarya</taxon>
        <taxon>Ascomycota</taxon>
        <taxon>Pezizomycotina</taxon>
        <taxon>Sordariomycetes</taxon>
        <taxon>Hypocreomycetidae</taxon>
        <taxon>Microascales</taxon>
        <taxon>Gondwanamycetaceae</taxon>
        <taxon>Knoxdaviesia</taxon>
    </lineage>
</organism>
<dbReference type="AlphaFoldDB" id="A0A1J0CYF7"/>
<dbReference type="EMBL" id="KX832967">
    <property type="protein sequence ID" value="APB91650.1"/>
    <property type="molecule type" value="Genomic_DNA"/>
</dbReference>
<dbReference type="GO" id="GO:0005634">
    <property type="term" value="C:nucleus"/>
    <property type="evidence" value="ECO:0007669"/>
    <property type="project" value="UniProtKB-SubCell"/>
</dbReference>